<dbReference type="EMBL" id="CM017697">
    <property type="protein sequence ID" value="TYH00465.1"/>
    <property type="molecule type" value="Genomic_DNA"/>
</dbReference>
<reference evidence="3 4" key="1">
    <citation type="submission" date="2019-06" db="EMBL/GenBank/DDBJ databases">
        <title>WGS assembly of Gossypium darwinii.</title>
        <authorList>
            <person name="Chen Z.J."/>
            <person name="Sreedasyam A."/>
            <person name="Ando A."/>
            <person name="Song Q."/>
            <person name="De L."/>
            <person name="Hulse-Kemp A."/>
            <person name="Ding M."/>
            <person name="Ye W."/>
            <person name="Kirkbride R."/>
            <person name="Jenkins J."/>
            <person name="Plott C."/>
            <person name="Lovell J."/>
            <person name="Lin Y.-M."/>
            <person name="Vaughn R."/>
            <person name="Liu B."/>
            <person name="Li W."/>
            <person name="Simpson S."/>
            <person name="Scheffler B."/>
            <person name="Saski C."/>
            <person name="Grover C."/>
            <person name="Hu G."/>
            <person name="Conover J."/>
            <person name="Carlson J."/>
            <person name="Shu S."/>
            <person name="Boston L."/>
            <person name="Williams M."/>
            <person name="Peterson D."/>
            <person name="Mcgee K."/>
            <person name="Jones D."/>
            <person name="Wendel J."/>
            <person name="Stelly D."/>
            <person name="Grimwood J."/>
            <person name="Schmutz J."/>
        </authorList>
    </citation>
    <scope>NUCLEOTIDE SEQUENCE [LARGE SCALE GENOMIC DNA]</scope>
    <source>
        <strain evidence="3">1808015.09</strain>
    </source>
</reference>
<comment type="similarity">
    <text evidence="1">Belongs to the GILT family.</text>
</comment>
<gene>
    <name evidence="3" type="ORF">ES288_A10G279100v1</name>
</gene>
<evidence type="ECO:0000256" key="1">
    <source>
        <dbReference type="ARBA" id="ARBA00005679"/>
    </source>
</evidence>
<name>A0A5D2F2Z0_GOSDA</name>
<dbReference type="Proteomes" id="UP000323506">
    <property type="component" value="Chromosome A10"/>
</dbReference>
<dbReference type="AlphaFoldDB" id="A0A5D2F2Z0"/>
<organism evidence="3 4">
    <name type="scientific">Gossypium darwinii</name>
    <name type="common">Darwin's cotton</name>
    <name type="synonym">Gossypium barbadense var. darwinii</name>
    <dbReference type="NCBI Taxonomy" id="34276"/>
    <lineage>
        <taxon>Eukaryota</taxon>
        <taxon>Viridiplantae</taxon>
        <taxon>Streptophyta</taxon>
        <taxon>Embryophyta</taxon>
        <taxon>Tracheophyta</taxon>
        <taxon>Spermatophyta</taxon>
        <taxon>Magnoliopsida</taxon>
        <taxon>eudicotyledons</taxon>
        <taxon>Gunneridae</taxon>
        <taxon>Pentapetalae</taxon>
        <taxon>rosids</taxon>
        <taxon>malvids</taxon>
        <taxon>Malvales</taxon>
        <taxon>Malvaceae</taxon>
        <taxon>Malvoideae</taxon>
        <taxon>Gossypium</taxon>
    </lineage>
</organism>
<feature type="non-terminal residue" evidence="3">
    <location>
        <position position="1"/>
    </location>
</feature>
<keyword evidence="4" id="KW-1185">Reference proteome</keyword>
<dbReference type="GO" id="GO:0016671">
    <property type="term" value="F:oxidoreductase activity, acting on a sulfur group of donors, disulfide as acceptor"/>
    <property type="evidence" value="ECO:0007669"/>
    <property type="project" value="InterPro"/>
</dbReference>
<dbReference type="PANTHER" id="PTHR13234">
    <property type="entry name" value="GAMMA-INTERFERON INDUCIBLE LYSOSOMAL THIOL REDUCTASE GILT"/>
    <property type="match status" value="1"/>
</dbReference>
<dbReference type="PANTHER" id="PTHR13234:SF64">
    <property type="entry name" value="SAPOSIN A-TYPE DOMAIN-CONTAINING PROTEIN"/>
    <property type="match status" value="1"/>
</dbReference>
<evidence type="ECO:0000313" key="3">
    <source>
        <dbReference type="EMBL" id="TYH00465.1"/>
    </source>
</evidence>
<keyword evidence="2" id="KW-0325">Glycoprotein</keyword>
<evidence type="ECO:0000313" key="4">
    <source>
        <dbReference type="Proteomes" id="UP000323506"/>
    </source>
</evidence>
<proteinExistence type="inferred from homology"/>
<dbReference type="InterPro" id="IPR004911">
    <property type="entry name" value="Interferon-induced_GILT"/>
</dbReference>
<evidence type="ECO:0000256" key="2">
    <source>
        <dbReference type="ARBA" id="ARBA00023180"/>
    </source>
</evidence>
<accession>A0A5D2F2Z0</accession>
<protein>
    <submittedName>
        <fullName evidence="3">Uncharacterized protein</fullName>
    </submittedName>
</protein>
<sequence length="157" mass="18022">SSIFWLLLQYSGLFPPPPLFSLDNLRLNEEIINKCYTTGFRYKTAHLKPPHEYVPWVVENNQPLRQDLEKFVKYVCQAYKGDHKPGACKAQSSSLSSTIHASFAETHPPATPVIDFYKEMYTCYGRLRPSHLLGTLRNCSSLFYGQCNRGSNVRKFP</sequence>